<protein>
    <submittedName>
        <fullName evidence="1">Uncharacterized protein</fullName>
    </submittedName>
</protein>
<sequence>MFNFDMHLELKNQPWLQKPPNPLPLCFSCLSPFFTSTSLQL</sequence>
<dbReference type="AlphaFoldDB" id="A0A0E9RFK1"/>
<organism evidence="1">
    <name type="scientific">Anguilla anguilla</name>
    <name type="common">European freshwater eel</name>
    <name type="synonym">Muraena anguilla</name>
    <dbReference type="NCBI Taxonomy" id="7936"/>
    <lineage>
        <taxon>Eukaryota</taxon>
        <taxon>Metazoa</taxon>
        <taxon>Chordata</taxon>
        <taxon>Craniata</taxon>
        <taxon>Vertebrata</taxon>
        <taxon>Euteleostomi</taxon>
        <taxon>Actinopterygii</taxon>
        <taxon>Neopterygii</taxon>
        <taxon>Teleostei</taxon>
        <taxon>Anguilliformes</taxon>
        <taxon>Anguillidae</taxon>
        <taxon>Anguilla</taxon>
    </lineage>
</organism>
<dbReference type="EMBL" id="GBXM01080723">
    <property type="protein sequence ID" value="JAH27854.1"/>
    <property type="molecule type" value="Transcribed_RNA"/>
</dbReference>
<name>A0A0E9RFK1_ANGAN</name>
<evidence type="ECO:0000313" key="1">
    <source>
        <dbReference type="EMBL" id="JAH27854.1"/>
    </source>
</evidence>
<reference evidence="1" key="2">
    <citation type="journal article" date="2015" name="Fish Shellfish Immunol.">
        <title>Early steps in the European eel (Anguilla anguilla)-Vibrio vulnificus interaction in the gills: Role of the RtxA13 toxin.</title>
        <authorList>
            <person name="Callol A."/>
            <person name="Pajuelo D."/>
            <person name="Ebbesson L."/>
            <person name="Teles M."/>
            <person name="MacKenzie S."/>
            <person name="Amaro C."/>
        </authorList>
    </citation>
    <scope>NUCLEOTIDE SEQUENCE</scope>
</reference>
<proteinExistence type="predicted"/>
<reference evidence="1" key="1">
    <citation type="submission" date="2014-11" db="EMBL/GenBank/DDBJ databases">
        <authorList>
            <person name="Amaro Gonzalez C."/>
        </authorList>
    </citation>
    <scope>NUCLEOTIDE SEQUENCE</scope>
</reference>
<accession>A0A0E9RFK1</accession>